<dbReference type="PRINTS" id="PR00792">
    <property type="entry name" value="PEPSIN"/>
</dbReference>
<dbReference type="InterPro" id="IPR033121">
    <property type="entry name" value="PEPTIDASE_A1"/>
</dbReference>
<evidence type="ECO:0000256" key="13">
    <source>
        <dbReference type="ARBA" id="ARBA00023157"/>
    </source>
</evidence>
<feature type="active site" evidence="15">
    <location>
        <position position="310"/>
    </location>
</feature>
<accession>A0A9W9JDD5</accession>
<evidence type="ECO:0000259" key="18">
    <source>
        <dbReference type="PROSITE" id="PS51767"/>
    </source>
</evidence>
<keyword evidence="12" id="KW-0865">Zymogen</keyword>
<evidence type="ECO:0000313" key="19">
    <source>
        <dbReference type="EMBL" id="KAJ5194984.1"/>
    </source>
</evidence>
<proteinExistence type="inferred from homology"/>
<dbReference type="InterPro" id="IPR021109">
    <property type="entry name" value="Peptidase_aspartic_dom_sf"/>
</dbReference>
<keyword evidence="9 17" id="KW-0732">Signal</keyword>
<dbReference type="AlphaFoldDB" id="A0A9W9JDD5"/>
<evidence type="ECO:0000256" key="2">
    <source>
        <dbReference type="ARBA" id="ARBA00002983"/>
    </source>
</evidence>
<name>A0A9W9JDD5_9EURO</name>
<comment type="caution">
    <text evidence="19">The sequence shown here is derived from an EMBL/GenBank/DDBJ whole genome shotgun (WGS) entry which is preliminary data.</text>
</comment>
<dbReference type="InterPro" id="IPR034163">
    <property type="entry name" value="Aspergillopepsin-like_cat_dom"/>
</dbReference>
<evidence type="ECO:0000256" key="4">
    <source>
        <dbReference type="ARBA" id="ARBA00007447"/>
    </source>
</evidence>
<dbReference type="EC" id="3.4.23.20" evidence="6"/>
<feature type="active site" evidence="15">
    <location>
        <position position="124"/>
    </location>
</feature>
<evidence type="ECO:0000256" key="6">
    <source>
        <dbReference type="ARBA" id="ARBA00013206"/>
    </source>
</evidence>
<dbReference type="Proteomes" id="UP001150904">
    <property type="component" value="Unassembled WGS sequence"/>
</dbReference>
<evidence type="ECO:0000313" key="20">
    <source>
        <dbReference type="Proteomes" id="UP001150904"/>
    </source>
</evidence>
<evidence type="ECO:0000256" key="17">
    <source>
        <dbReference type="SAM" id="SignalP"/>
    </source>
</evidence>
<dbReference type="InterPro" id="IPR001461">
    <property type="entry name" value="Aspartic_peptidase_A1"/>
</dbReference>
<feature type="chain" id="PRO_5040872510" description="penicillopepsin" evidence="17">
    <location>
        <begin position="20"/>
        <end position="426"/>
    </location>
</feature>
<dbReference type="PANTHER" id="PTHR47966:SF23">
    <property type="entry name" value="ASPARTIC ENDOPEPTIDASE, PUTATIVE (AFU_ORTHOLOGUE AFUA_2G15950)-RELATED"/>
    <property type="match status" value="1"/>
</dbReference>
<protein>
    <recommendedName>
        <fullName evidence="6">penicillopepsin</fullName>
        <ecNumber evidence="6">3.4.23.20</ecNumber>
    </recommendedName>
</protein>
<keyword evidence="13" id="KW-1015">Disulfide bond</keyword>
<dbReference type="GO" id="GO:0005576">
    <property type="term" value="C:extracellular region"/>
    <property type="evidence" value="ECO:0007669"/>
    <property type="project" value="UniProtKB-SubCell"/>
</dbReference>
<dbReference type="EMBL" id="JAPQKR010000015">
    <property type="protein sequence ID" value="KAJ5194984.1"/>
    <property type="molecule type" value="Genomic_DNA"/>
</dbReference>
<evidence type="ECO:0000256" key="12">
    <source>
        <dbReference type="ARBA" id="ARBA00023145"/>
    </source>
</evidence>
<keyword evidence="14" id="KW-0325">Glycoprotein</keyword>
<feature type="signal peptide" evidence="17">
    <location>
        <begin position="1"/>
        <end position="19"/>
    </location>
</feature>
<comment type="subunit">
    <text evidence="5">Monomer.</text>
</comment>
<feature type="domain" description="Peptidase A1" evidence="18">
    <location>
        <begin position="108"/>
        <end position="423"/>
    </location>
</feature>
<dbReference type="CDD" id="cd06097">
    <property type="entry name" value="Aspergillopepsin_like"/>
    <property type="match status" value="1"/>
</dbReference>
<evidence type="ECO:0000256" key="9">
    <source>
        <dbReference type="ARBA" id="ARBA00022729"/>
    </source>
</evidence>
<evidence type="ECO:0000256" key="15">
    <source>
        <dbReference type="PIRSR" id="PIRSR601461-1"/>
    </source>
</evidence>
<organism evidence="19 20">
    <name type="scientific">Penicillium cinerascens</name>
    <dbReference type="NCBI Taxonomy" id="70096"/>
    <lineage>
        <taxon>Eukaryota</taxon>
        <taxon>Fungi</taxon>
        <taxon>Dikarya</taxon>
        <taxon>Ascomycota</taxon>
        <taxon>Pezizomycotina</taxon>
        <taxon>Eurotiomycetes</taxon>
        <taxon>Eurotiomycetidae</taxon>
        <taxon>Eurotiales</taxon>
        <taxon>Aspergillaceae</taxon>
        <taxon>Penicillium</taxon>
    </lineage>
</organism>
<dbReference type="GO" id="GO:0004190">
    <property type="term" value="F:aspartic-type endopeptidase activity"/>
    <property type="evidence" value="ECO:0007669"/>
    <property type="project" value="UniProtKB-KW"/>
</dbReference>
<evidence type="ECO:0000256" key="5">
    <source>
        <dbReference type="ARBA" id="ARBA00011245"/>
    </source>
</evidence>
<evidence type="ECO:0000256" key="10">
    <source>
        <dbReference type="ARBA" id="ARBA00022750"/>
    </source>
</evidence>
<dbReference type="SUPFAM" id="SSF50630">
    <property type="entry name" value="Acid proteases"/>
    <property type="match status" value="1"/>
</dbReference>
<dbReference type="PROSITE" id="PS51767">
    <property type="entry name" value="PEPTIDASE_A1"/>
    <property type="match status" value="1"/>
</dbReference>
<evidence type="ECO:0000256" key="16">
    <source>
        <dbReference type="RuleBase" id="RU000454"/>
    </source>
</evidence>
<evidence type="ECO:0000256" key="8">
    <source>
        <dbReference type="ARBA" id="ARBA00022670"/>
    </source>
</evidence>
<dbReference type="PROSITE" id="PS00141">
    <property type="entry name" value="ASP_PROTEASE"/>
    <property type="match status" value="1"/>
</dbReference>
<gene>
    <name evidence="19" type="ORF">N7498_008422</name>
</gene>
<comment type="catalytic activity">
    <reaction evidence="1">
        <text>Hydrolysis of proteins with broad specificity similar to that of pepsin A, preferring hydrophobic residues at P1 and P1', but also cleaving 20-Gly-|-Glu-21 in the B chain of insulin. Clots milk, and activates trypsinogen.</text>
        <dbReference type="EC" id="3.4.23.20"/>
    </reaction>
</comment>
<dbReference type="FunFam" id="2.40.70.10:FF:000024">
    <property type="entry name" value="Endothiapepsin"/>
    <property type="match status" value="1"/>
</dbReference>
<keyword evidence="8 16" id="KW-0645">Protease</keyword>
<dbReference type="GO" id="GO:0006508">
    <property type="term" value="P:proteolysis"/>
    <property type="evidence" value="ECO:0007669"/>
    <property type="project" value="UniProtKB-KW"/>
</dbReference>
<evidence type="ECO:0000256" key="14">
    <source>
        <dbReference type="ARBA" id="ARBA00023180"/>
    </source>
</evidence>
<evidence type="ECO:0000256" key="7">
    <source>
        <dbReference type="ARBA" id="ARBA00022525"/>
    </source>
</evidence>
<evidence type="ECO:0000256" key="11">
    <source>
        <dbReference type="ARBA" id="ARBA00022801"/>
    </source>
</evidence>
<dbReference type="PANTHER" id="PTHR47966">
    <property type="entry name" value="BETA-SITE APP-CLEAVING ENZYME, ISOFORM A-RELATED"/>
    <property type="match status" value="1"/>
</dbReference>
<evidence type="ECO:0000256" key="1">
    <source>
        <dbReference type="ARBA" id="ARBA00000043"/>
    </source>
</evidence>
<keyword evidence="20" id="KW-1185">Reference proteome</keyword>
<keyword evidence="10 16" id="KW-0064">Aspartyl protease</keyword>
<reference evidence="19" key="2">
    <citation type="journal article" date="2023" name="IMA Fungus">
        <title>Comparative genomic study of the Penicillium genus elucidates a diverse pangenome and 15 lateral gene transfer events.</title>
        <authorList>
            <person name="Petersen C."/>
            <person name="Sorensen T."/>
            <person name="Nielsen M.R."/>
            <person name="Sondergaard T.E."/>
            <person name="Sorensen J.L."/>
            <person name="Fitzpatrick D.A."/>
            <person name="Frisvad J.C."/>
            <person name="Nielsen K.L."/>
        </authorList>
    </citation>
    <scope>NUCLEOTIDE SEQUENCE</scope>
    <source>
        <strain evidence="19">IBT 15544</strain>
    </source>
</reference>
<comment type="function">
    <text evidence="2">Secreted aspartic endopeptidase that allows assimilation of proteinaceous substrates. The scissile peptide bond is attacked by a nucleophilic water molecule activated by two aspartic residues in the active site. Shows a broad primary substrate specificity. Favors hydrophobic residues at the P1 and P1' positions, but can also activate trypsinogen and hydrolyze the B chain of insulin between positions 'Gly-20' and 'Glu-21'.</text>
</comment>
<sequence>MRLLLSLILLLPLSYDSLAAPTALRPQRKSRSFRVERVRRSDYVAHGPSALSKAHRKFGIAPTSFTGVDLSDFEPYEVAKSAVLTTKDSDDDQTGEVAAKSVQNNVEFISTVTIGGQNVPMDFDTGSADMWVLNSNMDPSYIQGHTVYHPDKSSTYKAVENSNFEISYGDSSWVKGTVCTDTVSIGGATITDQFIGLPSAVSQAFVSDTNSNGLVGLAFSSMNTFQPGPQKTFFDNIAPDLEEPVFTSLLRSGGIGEYEFGAIDQSKYTGTLVNVSVDPSNGYWQFDTKLFAVGSGPLQSVADTPTAIADTGTSLMLVSDQILNAYYGQVENARYSPSSGGYIYPCSADLPSLTVALGDKYQATIPGSMIKFAEVGTNTTTGGTVCYGGLQSSSGSSMMVFGDVFLKALFVVFDQRGPSLAFASPK</sequence>
<dbReference type="FunFam" id="2.40.70.10:FF:000026">
    <property type="entry name" value="Endothiapepsin"/>
    <property type="match status" value="1"/>
</dbReference>
<comment type="subcellular location">
    <subcellularLocation>
        <location evidence="3">Secreted</location>
    </subcellularLocation>
</comment>
<reference evidence="19" key="1">
    <citation type="submission" date="2022-12" db="EMBL/GenBank/DDBJ databases">
        <authorList>
            <person name="Petersen C."/>
        </authorList>
    </citation>
    <scope>NUCLEOTIDE SEQUENCE</scope>
    <source>
        <strain evidence="19">IBT 15544</strain>
    </source>
</reference>
<dbReference type="RefSeq" id="XP_058305472.1">
    <property type="nucleotide sequence ID" value="XM_058455484.1"/>
</dbReference>
<dbReference type="GeneID" id="83182785"/>
<evidence type="ECO:0000256" key="3">
    <source>
        <dbReference type="ARBA" id="ARBA00004613"/>
    </source>
</evidence>
<dbReference type="OrthoDB" id="2747330at2759"/>
<dbReference type="InterPro" id="IPR001969">
    <property type="entry name" value="Aspartic_peptidase_AS"/>
</dbReference>
<dbReference type="Pfam" id="PF00026">
    <property type="entry name" value="Asp"/>
    <property type="match status" value="1"/>
</dbReference>
<dbReference type="Gene3D" id="2.40.70.10">
    <property type="entry name" value="Acid Proteases"/>
    <property type="match status" value="2"/>
</dbReference>
<keyword evidence="7" id="KW-0964">Secreted</keyword>
<comment type="similarity">
    <text evidence="4 16">Belongs to the peptidase A1 family.</text>
</comment>
<keyword evidence="11 16" id="KW-0378">Hydrolase</keyword>